<dbReference type="Pfam" id="PF00852">
    <property type="entry name" value="Glyco_transf_10"/>
    <property type="match status" value="1"/>
</dbReference>
<evidence type="ECO:0000256" key="5">
    <source>
        <dbReference type="ARBA" id="ARBA00022679"/>
    </source>
</evidence>
<dbReference type="PANTHER" id="PTHR11929:SF220">
    <property type="entry name" value="FUCOSYLTRANSFERASE"/>
    <property type="match status" value="1"/>
</dbReference>
<evidence type="ECO:0000256" key="4">
    <source>
        <dbReference type="ARBA" id="ARBA00022676"/>
    </source>
</evidence>
<dbReference type="Proteomes" id="UP000026961">
    <property type="component" value="Chromosome 8"/>
</dbReference>
<evidence type="ECO:0000256" key="11">
    <source>
        <dbReference type="ARBA" id="ARBA00023180"/>
    </source>
</evidence>
<evidence type="ECO:0000256" key="9">
    <source>
        <dbReference type="ARBA" id="ARBA00023034"/>
    </source>
</evidence>
<evidence type="ECO:0000256" key="6">
    <source>
        <dbReference type="ARBA" id="ARBA00022692"/>
    </source>
</evidence>
<dbReference type="Gene3D" id="3.40.50.11660">
    <property type="entry name" value="Glycosyl transferase family 10, C-terminal domain"/>
    <property type="match status" value="1"/>
</dbReference>
<accession>A0A0E0AWH9</accession>
<evidence type="ECO:0000256" key="2">
    <source>
        <dbReference type="ARBA" id="ARBA00004922"/>
    </source>
</evidence>
<organism evidence="15">
    <name type="scientific">Oryza glumipatula</name>
    <dbReference type="NCBI Taxonomy" id="40148"/>
    <lineage>
        <taxon>Eukaryota</taxon>
        <taxon>Viridiplantae</taxon>
        <taxon>Streptophyta</taxon>
        <taxon>Embryophyta</taxon>
        <taxon>Tracheophyta</taxon>
        <taxon>Spermatophyta</taxon>
        <taxon>Magnoliopsida</taxon>
        <taxon>Liliopsida</taxon>
        <taxon>Poales</taxon>
        <taxon>Poaceae</taxon>
        <taxon>BOP clade</taxon>
        <taxon>Oryzoideae</taxon>
        <taxon>Oryzeae</taxon>
        <taxon>Oryzinae</taxon>
        <taxon>Oryza</taxon>
    </lineage>
</organism>
<dbReference type="GO" id="GO:0032580">
    <property type="term" value="C:Golgi cisterna membrane"/>
    <property type="evidence" value="ECO:0007669"/>
    <property type="project" value="UniProtKB-SubCell"/>
</dbReference>
<keyword evidence="6 13" id="KW-0812">Transmembrane</keyword>
<keyword evidence="11" id="KW-0325">Glycoprotein</keyword>
<dbReference type="InterPro" id="IPR038577">
    <property type="entry name" value="GT10-like_C_sf"/>
</dbReference>
<dbReference type="UniPathway" id="UPA00378"/>
<dbReference type="InterPro" id="IPR055270">
    <property type="entry name" value="Glyco_tran_10_C"/>
</dbReference>
<keyword evidence="4 13" id="KW-0328">Glycosyltransferase</keyword>
<sequence>MKGSHSQSQAQAQAQSQAGRRRRCGWLLPLLVGAAFLAEIAFLGRLDMAKNAAAVESWTTSFYARSSAPARDGKAAVVVPGADADDAPPGGGEVVEEDDGDIRLCEERLEREDGVPHDRDFDKDPVLVGGAAKVSYLFSRSAPPRALPFHFGDPPPCALAFELGELLLDCSAQQDWNKCSVGCEFGFSATKTPDATFGIAPDPTVESILRSMESSQYYSENNIAVARGRGYKIVMTTSLSSDVPVGYFSWAEYDIMAPVPPKTEEALAAAFISNCGARNFRLQALEMLESLDVKIDSYGSCHRNHDGKVDKVETLKRYKFSLAFENSNEEDYVTEKFFQSLVTGAIPVVIGAPNIQEFSPGEGAILHIKELDDVPSIAKTMKHIASNQEAFNQSLRWKYDGPSDSFKALIDMAAVHSSCRLCIHVATKIHEKEERTPKFMNRPCSCSSKRGKVRPSHLSNSRGDACSNNRGFMDAVMVRCRQCQASRSDQLTMGALESAVLAKFRSLNHVPVWKDERPPSIRGGDELKVYKIYPIGLTQRQALYQFRFRDDADLDKYIKDHPCAKLEVIFV</sequence>
<dbReference type="GO" id="GO:0071555">
    <property type="term" value="P:cell wall organization"/>
    <property type="evidence" value="ECO:0007669"/>
    <property type="project" value="UniProtKB-KW"/>
</dbReference>
<dbReference type="SUPFAM" id="SSF53756">
    <property type="entry name" value="UDP-Glycosyltransferase/glycogen phosphorylase"/>
    <property type="match status" value="1"/>
</dbReference>
<dbReference type="STRING" id="40148.A0A0E0AWH9"/>
<dbReference type="FunFam" id="3.40.50.11660:FF:000005">
    <property type="entry name" value="Glycoprotein 3-alpha-L-fucosyltransferase A"/>
    <property type="match status" value="1"/>
</dbReference>
<reference evidence="15" key="1">
    <citation type="submission" date="2015-04" db="UniProtKB">
        <authorList>
            <consortium name="EnsemblPlants"/>
        </authorList>
    </citation>
    <scope>IDENTIFICATION</scope>
</reference>
<keyword evidence="10 13" id="KW-0472">Membrane</keyword>
<evidence type="ECO:0000256" key="12">
    <source>
        <dbReference type="ARBA" id="ARBA00023316"/>
    </source>
</evidence>
<dbReference type="GO" id="GO:0008417">
    <property type="term" value="F:fucosyltransferase activity"/>
    <property type="evidence" value="ECO:0007669"/>
    <property type="project" value="InterPro"/>
</dbReference>
<dbReference type="HOGENOM" id="CLU_040484_0_0_1"/>
<evidence type="ECO:0000256" key="13">
    <source>
        <dbReference type="RuleBase" id="RU003832"/>
    </source>
</evidence>
<dbReference type="InterPro" id="IPR001503">
    <property type="entry name" value="Glyco_trans_10"/>
</dbReference>
<feature type="transmembrane region" description="Helical" evidence="13">
    <location>
        <begin position="26"/>
        <end position="44"/>
    </location>
</feature>
<evidence type="ECO:0000259" key="14">
    <source>
        <dbReference type="Pfam" id="PF00852"/>
    </source>
</evidence>
<dbReference type="AlphaFoldDB" id="A0A0E0AWH9"/>
<comment type="pathway">
    <text evidence="2">Protein modification; protein glycosylation.</text>
</comment>
<evidence type="ECO:0000256" key="7">
    <source>
        <dbReference type="ARBA" id="ARBA00022968"/>
    </source>
</evidence>
<dbReference type="eggNOG" id="KOG2619">
    <property type="taxonomic scope" value="Eukaryota"/>
</dbReference>
<keyword evidence="9 13" id="KW-0333">Golgi apparatus</keyword>
<proteinExistence type="inferred from homology"/>
<reference evidence="15" key="2">
    <citation type="submission" date="2018-05" db="EMBL/GenBank/DDBJ databases">
        <title>OgluRS3 (Oryza glumaepatula Reference Sequence Version 3).</title>
        <authorList>
            <person name="Zhang J."/>
            <person name="Kudrna D."/>
            <person name="Lee S."/>
            <person name="Talag J."/>
            <person name="Welchert J."/>
            <person name="Wing R.A."/>
        </authorList>
    </citation>
    <scope>NUCLEOTIDE SEQUENCE [LARGE SCALE GENOMIC DNA]</scope>
</reference>
<comment type="similarity">
    <text evidence="3 13">Belongs to the glycosyltransferase 10 family.</text>
</comment>
<dbReference type="EnsemblPlants" id="OGLUM08G18660.1">
    <property type="protein sequence ID" value="OGLUM08G18660.1"/>
    <property type="gene ID" value="OGLUM08G18660"/>
</dbReference>
<dbReference type="PANTHER" id="PTHR11929">
    <property type="entry name" value="ALPHA- 1,3 -FUCOSYLTRANSFERASE"/>
    <property type="match status" value="1"/>
</dbReference>
<evidence type="ECO:0000313" key="16">
    <source>
        <dbReference type="Proteomes" id="UP000026961"/>
    </source>
</evidence>
<evidence type="ECO:0000256" key="3">
    <source>
        <dbReference type="ARBA" id="ARBA00008919"/>
    </source>
</evidence>
<evidence type="ECO:0000256" key="10">
    <source>
        <dbReference type="ARBA" id="ARBA00023136"/>
    </source>
</evidence>
<feature type="domain" description="Fucosyltransferase C-terminal" evidence="14">
    <location>
        <begin position="265"/>
        <end position="430"/>
    </location>
</feature>
<keyword evidence="12" id="KW-0961">Cell wall biogenesis/degradation</keyword>
<keyword evidence="8 13" id="KW-1133">Transmembrane helix</keyword>
<comment type="subcellular location">
    <subcellularLocation>
        <location evidence="1 13">Golgi apparatus</location>
        <location evidence="1 13">Golgi stack membrane</location>
        <topology evidence="1 13">Single-pass type II membrane protein</topology>
    </subcellularLocation>
</comment>
<dbReference type="EC" id="2.4.1.-" evidence="13"/>
<keyword evidence="5 13" id="KW-0808">Transferase</keyword>
<keyword evidence="7" id="KW-0735">Signal-anchor</keyword>
<keyword evidence="16" id="KW-1185">Reference proteome</keyword>
<evidence type="ECO:0000256" key="8">
    <source>
        <dbReference type="ARBA" id="ARBA00022989"/>
    </source>
</evidence>
<dbReference type="Gramene" id="OGLUM08G18660.1">
    <property type="protein sequence ID" value="OGLUM08G18660.1"/>
    <property type="gene ID" value="OGLUM08G18660"/>
</dbReference>
<name>A0A0E0AWH9_9ORYZ</name>
<evidence type="ECO:0000313" key="15">
    <source>
        <dbReference type="EnsemblPlants" id="OGLUM08G18660.1"/>
    </source>
</evidence>
<protein>
    <recommendedName>
        <fullName evidence="13">Fucosyltransferase</fullName>
        <ecNumber evidence="13">2.4.1.-</ecNumber>
    </recommendedName>
</protein>
<evidence type="ECO:0000256" key="1">
    <source>
        <dbReference type="ARBA" id="ARBA00004447"/>
    </source>
</evidence>